<protein>
    <submittedName>
        <fullName evidence="3">Nascent polypeptide associated complex protein alpha subunit</fullName>
    </submittedName>
</protein>
<feature type="non-terminal residue" evidence="3">
    <location>
        <position position="1"/>
    </location>
</feature>
<feature type="domain" description="NAC-A/B" evidence="2">
    <location>
        <begin position="22"/>
        <end position="98"/>
    </location>
</feature>
<proteinExistence type="predicted"/>
<dbReference type="InterPro" id="IPR002715">
    <property type="entry name" value="Nas_poly-pep-assoc_cplx_dom"/>
</dbReference>
<accession>A0A0L7LSV0</accession>
<gene>
    <name evidence="3" type="ORF">OBRU01_01626</name>
</gene>
<evidence type="ECO:0000313" key="4">
    <source>
        <dbReference type="Proteomes" id="UP000037510"/>
    </source>
</evidence>
<feature type="compositionally biased region" description="Acidic residues" evidence="1">
    <location>
        <begin position="36"/>
        <end position="47"/>
    </location>
</feature>
<dbReference type="CDD" id="cd14358">
    <property type="entry name" value="UBA_NAC_euk"/>
    <property type="match status" value="1"/>
</dbReference>
<dbReference type="Pfam" id="PF01849">
    <property type="entry name" value="NAC"/>
    <property type="match status" value="1"/>
</dbReference>
<evidence type="ECO:0000313" key="3">
    <source>
        <dbReference type="EMBL" id="KOB78286.1"/>
    </source>
</evidence>
<dbReference type="InterPro" id="IPR016641">
    <property type="entry name" value="EGD2/NACA0like"/>
</dbReference>
<name>A0A0L7LSV0_OPEBR</name>
<dbReference type="FunFam" id="1.10.8.10:FF:000006">
    <property type="entry name" value="Putative nascent polypeptide-associated complex subunit alpha"/>
    <property type="match status" value="1"/>
</dbReference>
<dbReference type="STRING" id="104452.A0A0L7LSV0"/>
<dbReference type="PANTHER" id="PTHR21713">
    <property type="entry name" value="NASCENT POLYPEPTIDE ASSOCIATED COMPLEX ALPHA SUBUNIT-RELATED"/>
    <property type="match status" value="1"/>
</dbReference>
<dbReference type="Gene3D" id="2.20.70.30">
    <property type="entry name" value="Nascent polypeptide-associated complex domain"/>
    <property type="match status" value="1"/>
</dbReference>
<dbReference type="Proteomes" id="UP000037510">
    <property type="component" value="Unassembled WGS sequence"/>
</dbReference>
<dbReference type="Gene3D" id="1.10.8.10">
    <property type="entry name" value="DNA helicase RuvA subunit, C-terminal domain"/>
    <property type="match status" value="1"/>
</dbReference>
<keyword evidence="4" id="KW-1185">Reference proteome</keyword>
<dbReference type="EMBL" id="JTDY01000208">
    <property type="protein sequence ID" value="KOB78286.1"/>
    <property type="molecule type" value="Genomic_DNA"/>
</dbReference>
<dbReference type="InterPro" id="IPR038187">
    <property type="entry name" value="NAC_A/B_dom_sf"/>
</dbReference>
<dbReference type="Pfam" id="PF19026">
    <property type="entry name" value="UBA_HYPK"/>
    <property type="match status" value="1"/>
</dbReference>
<dbReference type="AlphaFoldDB" id="A0A0L7LSV0"/>
<sequence length="148" mass="16332">EISSPTLITMPELTELDKATASMTEKRKEETASSDSDSDDTIPELEDAGVNRVTIRKSKNILFVINQPDVYKNPHSDTYITVAPIAEEEDEEAVDETGVDEKDVEIVMSQANVSRAKAVRALRNNQSDIVNAIMLVCFQEATKEQGDS</sequence>
<comment type="caution">
    <text evidence="3">The sequence shown here is derived from an EMBL/GenBank/DDBJ whole genome shotgun (WGS) entry which is preliminary data.</text>
</comment>
<dbReference type="PROSITE" id="PS51151">
    <property type="entry name" value="NAC_AB"/>
    <property type="match status" value="1"/>
</dbReference>
<organism evidence="3 4">
    <name type="scientific">Operophtera brumata</name>
    <name type="common">Winter moth</name>
    <name type="synonym">Phalaena brumata</name>
    <dbReference type="NCBI Taxonomy" id="104452"/>
    <lineage>
        <taxon>Eukaryota</taxon>
        <taxon>Metazoa</taxon>
        <taxon>Ecdysozoa</taxon>
        <taxon>Arthropoda</taxon>
        <taxon>Hexapoda</taxon>
        <taxon>Insecta</taxon>
        <taxon>Pterygota</taxon>
        <taxon>Neoptera</taxon>
        <taxon>Endopterygota</taxon>
        <taxon>Lepidoptera</taxon>
        <taxon>Glossata</taxon>
        <taxon>Ditrysia</taxon>
        <taxon>Geometroidea</taxon>
        <taxon>Geometridae</taxon>
        <taxon>Larentiinae</taxon>
        <taxon>Operophtera</taxon>
    </lineage>
</organism>
<reference evidence="3 4" key="1">
    <citation type="journal article" date="2015" name="Genome Biol. Evol.">
        <title>The genome of winter moth (Operophtera brumata) provides a genomic perspective on sexual dimorphism and phenology.</title>
        <authorList>
            <person name="Derks M.F."/>
            <person name="Smit S."/>
            <person name="Salis L."/>
            <person name="Schijlen E."/>
            <person name="Bossers A."/>
            <person name="Mateman C."/>
            <person name="Pijl A.S."/>
            <person name="de Ridder D."/>
            <person name="Groenen M.A."/>
            <person name="Visser M.E."/>
            <person name="Megens H.J."/>
        </authorList>
    </citation>
    <scope>NUCLEOTIDE SEQUENCE [LARGE SCALE GENOMIC DNA]</scope>
    <source>
        <strain evidence="3">WM2013NL</strain>
        <tissue evidence="3">Head and thorax</tissue>
    </source>
</reference>
<dbReference type="InterPro" id="IPR044034">
    <property type="entry name" value="NAC-like_UBA"/>
</dbReference>
<evidence type="ECO:0000259" key="2">
    <source>
        <dbReference type="PROSITE" id="PS51151"/>
    </source>
</evidence>
<feature type="region of interest" description="Disordered" evidence="1">
    <location>
        <begin position="1"/>
        <end position="49"/>
    </location>
</feature>
<dbReference type="SMART" id="SM01407">
    <property type="entry name" value="NAC"/>
    <property type="match status" value="1"/>
</dbReference>
<evidence type="ECO:0000256" key="1">
    <source>
        <dbReference type="SAM" id="MobiDB-lite"/>
    </source>
</evidence>
<dbReference type="CDD" id="cd22054">
    <property type="entry name" value="NAC_NACA"/>
    <property type="match status" value="1"/>
</dbReference>
<dbReference type="GO" id="GO:0005854">
    <property type="term" value="C:nascent polypeptide-associated complex"/>
    <property type="evidence" value="ECO:0007669"/>
    <property type="project" value="InterPro"/>
</dbReference>